<dbReference type="RefSeq" id="WP_086348989.1">
    <property type="nucleotide sequence ID" value="NZ_CP147247.1"/>
</dbReference>
<dbReference type="OrthoDB" id="4537997at2"/>
<sequence length="183" mass="21030">MLTKEEQRISKTISYALRHKPEEFDLLLDSEGYTELSEFIEKMNKTAGLALTVDKLHSLLERSDKTRWEITDQKIRAVYGHSIKKKIEKEVAVPPEYLYHGTPHKFLDSILTKGLIPKGRQYVHLSQEQETAVTVGKRRDDSPVILKVDTRSAVNEGVCFYQELEGIWLSDPIPAKYLEVVTD</sequence>
<dbReference type="InterPro" id="IPR022928">
    <property type="entry name" value="RNA_2'-PTrans_KptA"/>
</dbReference>
<comment type="similarity">
    <text evidence="1 5">Belongs to the KptA/TPT1 family.</text>
</comment>
<reference evidence="7" key="3">
    <citation type="submission" date="2024-03" db="EMBL/GenBank/DDBJ databases">
        <title>The Genome Sequence of Enterococcus sp. DIV0242b.</title>
        <authorList>
            <consortium name="The Broad Institute Genomics Platform"/>
            <consortium name="The Broad Institute Microbial Omics Core"/>
            <consortium name="The Broad Institute Genomic Center for Infectious Diseases"/>
            <person name="Earl A."/>
            <person name="Manson A."/>
            <person name="Gilmore M."/>
            <person name="Schwartman J."/>
            <person name="Shea T."/>
            <person name="Abouelleil A."/>
            <person name="Cao P."/>
            <person name="Chapman S."/>
            <person name="Cusick C."/>
            <person name="Young S."/>
            <person name="Neafsey D."/>
            <person name="Nusbaum C."/>
            <person name="Birren B."/>
        </authorList>
    </citation>
    <scope>NUCLEOTIDE SEQUENCE</scope>
    <source>
        <strain evidence="7">9E7_DIV0242</strain>
    </source>
</reference>
<proteinExistence type="inferred from homology"/>
<evidence type="ECO:0000256" key="2">
    <source>
        <dbReference type="ARBA" id="ARBA00022679"/>
    </source>
</evidence>
<dbReference type="InterPro" id="IPR042080">
    <property type="entry name" value="RNA_2'-PTrans_N"/>
</dbReference>
<dbReference type="AlphaFoldDB" id="A0A242K6Z1"/>
<comment type="function">
    <text evidence="4 5">Removes the 2'-phosphate from RNA via an intermediate in which the phosphate is ADP-ribosylated by NAD followed by a presumed transesterification to release the RNA and generate ADP-ribose 1''-2''-cyclic phosphate (APPR&gt;P). May function as an ADP-ribosylase.</text>
</comment>
<dbReference type="GO" id="GO:0006388">
    <property type="term" value="P:tRNA splicing, via endonucleolytic cleavage and ligation"/>
    <property type="evidence" value="ECO:0007669"/>
    <property type="project" value="UniProtKB-UniRule"/>
</dbReference>
<dbReference type="EMBL" id="CP147247">
    <property type="protein sequence ID" value="WYJ92008.1"/>
    <property type="molecule type" value="Genomic_DNA"/>
</dbReference>
<gene>
    <name evidence="5" type="primary">kptA</name>
    <name evidence="6" type="ORF">A5888_001909</name>
    <name evidence="7" type="ORF">A5888_003781</name>
</gene>
<protein>
    <recommendedName>
        <fullName evidence="5">Probable RNA 2'-phosphotransferase</fullName>
        <ecNumber evidence="5">2.7.1.-</ecNumber>
    </recommendedName>
</protein>
<keyword evidence="3 5" id="KW-0520">NAD</keyword>
<dbReference type="Proteomes" id="UP000195141">
    <property type="component" value="Chromosome"/>
</dbReference>
<dbReference type="InterPro" id="IPR002745">
    <property type="entry name" value="Ptrans_KptA/Tpt1"/>
</dbReference>
<dbReference type="SUPFAM" id="SSF56399">
    <property type="entry name" value="ADP-ribosylation"/>
    <property type="match status" value="1"/>
</dbReference>
<dbReference type="GO" id="GO:0000215">
    <property type="term" value="F:tRNA 2'-phosphotransferase activity"/>
    <property type="evidence" value="ECO:0007669"/>
    <property type="project" value="TreeGrafter"/>
</dbReference>
<dbReference type="GO" id="GO:0003950">
    <property type="term" value="F:NAD+ poly-ADP-ribosyltransferase activity"/>
    <property type="evidence" value="ECO:0007669"/>
    <property type="project" value="InterPro"/>
</dbReference>
<keyword evidence="2 5" id="KW-0808">Transferase</keyword>
<reference evidence="7" key="2">
    <citation type="submission" date="2017-05" db="EMBL/GenBank/DDBJ databases">
        <authorList>
            <consortium name="The Broad Institute Genomics Platform"/>
            <consortium name="The Broad Institute Genomic Center for Infectious Diseases"/>
            <person name="Earl A."/>
            <person name="Manson A."/>
            <person name="Schwartman J."/>
            <person name="Gilmore M."/>
            <person name="Abouelleil A."/>
            <person name="Cao P."/>
            <person name="Chapman S."/>
            <person name="Cusick C."/>
            <person name="Shea T."/>
            <person name="Young S."/>
            <person name="Neafsey D."/>
            <person name="Nusbaum C."/>
            <person name="Birren B."/>
        </authorList>
    </citation>
    <scope>NUCLEOTIDE SEQUENCE</scope>
    <source>
        <strain evidence="7">9E7_DIV0242</strain>
    </source>
</reference>
<reference evidence="6" key="1">
    <citation type="submission" date="2017-05" db="EMBL/GenBank/DDBJ databases">
        <title>The Genome Sequence of Enterococcus sp. 9E7_DIV0242.</title>
        <authorList>
            <consortium name="The Broad Institute Genomics Platform"/>
            <consortium name="The Broad Institute Genomic Center for Infectious Diseases"/>
            <person name="Earl A."/>
            <person name="Manson A."/>
            <person name="Schwartman J."/>
            <person name="Gilmore M."/>
            <person name="Abouelleil A."/>
            <person name="Cao P."/>
            <person name="Chapman S."/>
            <person name="Cusick C."/>
            <person name="Shea T."/>
            <person name="Young S."/>
            <person name="Neafsey D."/>
            <person name="Nusbaum C."/>
            <person name="Birren B."/>
        </authorList>
    </citation>
    <scope>NUCLEOTIDE SEQUENCE [LARGE SCALE GENOMIC DNA]</scope>
    <source>
        <strain evidence="6">9E7_DIV0242</strain>
    </source>
</reference>
<dbReference type="PANTHER" id="PTHR12684:SF2">
    <property type="entry name" value="TRNA 2'-PHOSPHOTRANSFERASE 1"/>
    <property type="match status" value="1"/>
</dbReference>
<dbReference type="EC" id="2.7.1.-" evidence="5"/>
<name>A0A242K6Z1_9ENTE</name>
<evidence type="ECO:0000313" key="8">
    <source>
        <dbReference type="Proteomes" id="UP000195141"/>
    </source>
</evidence>
<dbReference type="Pfam" id="PF01885">
    <property type="entry name" value="PTS_2-RNA"/>
    <property type="match status" value="1"/>
</dbReference>
<dbReference type="HAMAP" id="MF_00299">
    <property type="entry name" value="KptA"/>
    <property type="match status" value="1"/>
</dbReference>
<evidence type="ECO:0000256" key="1">
    <source>
        <dbReference type="ARBA" id="ARBA00009836"/>
    </source>
</evidence>
<accession>A0A242K6Z1</accession>
<evidence type="ECO:0000313" key="7">
    <source>
        <dbReference type="EMBL" id="WYJ92008.1"/>
    </source>
</evidence>
<dbReference type="Gene3D" id="1.10.10.970">
    <property type="entry name" value="RNA 2'-phosphotransferase, Tpt1/KptA family, N-terminal domain"/>
    <property type="match status" value="1"/>
</dbReference>
<evidence type="ECO:0000256" key="5">
    <source>
        <dbReference type="HAMAP-Rule" id="MF_00299"/>
    </source>
</evidence>
<evidence type="ECO:0000256" key="4">
    <source>
        <dbReference type="ARBA" id="ARBA00025212"/>
    </source>
</evidence>
<dbReference type="EMBL" id="NGMM01000003">
    <property type="protein sequence ID" value="OTP15695.1"/>
    <property type="molecule type" value="Genomic_DNA"/>
</dbReference>
<dbReference type="Gene3D" id="3.20.170.30">
    <property type="match status" value="1"/>
</dbReference>
<dbReference type="InterPro" id="IPR042081">
    <property type="entry name" value="RNA_2'-PTrans_C"/>
</dbReference>
<evidence type="ECO:0000313" key="6">
    <source>
        <dbReference type="EMBL" id="OTP15695.1"/>
    </source>
</evidence>
<evidence type="ECO:0000256" key="3">
    <source>
        <dbReference type="ARBA" id="ARBA00023027"/>
    </source>
</evidence>
<keyword evidence="8" id="KW-1185">Reference proteome</keyword>
<organism evidence="6">
    <name type="scientific">Candidatus Enterococcus clewellii</name>
    <dbReference type="NCBI Taxonomy" id="1834193"/>
    <lineage>
        <taxon>Bacteria</taxon>
        <taxon>Bacillati</taxon>
        <taxon>Bacillota</taxon>
        <taxon>Bacilli</taxon>
        <taxon>Lactobacillales</taxon>
        <taxon>Enterococcaceae</taxon>
        <taxon>Enterococcus</taxon>
    </lineage>
</organism>
<dbReference type="PANTHER" id="PTHR12684">
    <property type="entry name" value="PUTATIVE PHOSPHOTRANSFERASE"/>
    <property type="match status" value="1"/>
</dbReference>